<dbReference type="InterPro" id="IPR036691">
    <property type="entry name" value="Endo/exonu/phosph_ase_sf"/>
</dbReference>
<reference evidence="1 2" key="2">
    <citation type="submission" date="2018-11" db="EMBL/GenBank/DDBJ databases">
        <authorList>
            <consortium name="Pathogen Informatics"/>
        </authorList>
    </citation>
    <scope>NUCLEOTIDE SEQUENCE [LARGE SCALE GENOMIC DNA]</scope>
    <source>
        <strain evidence="1 2">NST_G2</strain>
    </source>
</reference>
<dbReference type="WBParaSite" id="SSLN_0000900001-mRNA-1">
    <property type="protein sequence ID" value="SSLN_0000900001-mRNA-1"/>
    <property type="gene ID" value="SSLN_0000900001"/>
</dbReference>
<dbReference type="EMBL" id="UYSU01034776">
    <property type="protein sequence ID" value="VDL95048.1"/>
    <property type="molecule type" value="Genomic_DNA"/>
</dbReference>
<protein>
    <submittedName>
        <fullName evidence="3">Endo/exonuclease/phosphatase domain-containing protein</fullName>
    </submittedName>
</protein>
<keyword evidence="2" id="KW-1185">Reference proteome</keyword>
<gene>
    <name evidence="1" type="ORF">SSLN_LOCUS8663</name>
</gene>
<reference evidence="3" key="1">
    <citation type="submission" date="2016-06" db="UniProtKB">
        <authorList>
            <consortium name="WormBaseParasite"/>
        </authorList>
    </citation>
    <scope>IDENTIFICATION</scope>
</reference>
<sequence length="112" mass="12625">MARVSSLTIAAWNARFLLESQRSNWSERRTTLVARELARYKVDISVLSETRFSEQGQLEEVVTGTDEVTSKFHQGLHVLGAPVPKADKLVVLGDFNTHVGTDHAVSRWFQRS</sequence>
<organism evidence="3">
    <name type="scientific">Schistocephalus solidus</name>
    <name type="common">Tapeworm</name>
    <dbReference type="NCBI Taxonomy" id="70667"/>
    <lineage>
        <taxon>Eukaryota</taxon>
        <taxon>Metazoa</taxon>
        <taxon>Spiralia</taxon>
        <taxon>Lophotrochozoa</taxon>
        <taxon>Platyhelminthes</taxon>
        <taxon>Cestoda</taxon>
        <taxon>Eucestoda</taxon>
        <taxon>Diphyllobothriidea</taxon>
        <taxon>Diphyllobothriidae</taxon>
        <taxon>Schistocephalus</taxon>
    </lineage>
</organism>
<proteinExistence type="predicted"/>
<evidence type="ECO:0000313" key="2">
    <source>
        <dbReference type="Proteomes" id="UP000275846"/>
    </source>
</evidence>
<accession>A0A183SWR5</accession>
<evidence type="ECO:0000313" key="3">
    <source>
        <dbReference type="WBParaSite" id="SSLN_0000900001-mRNA-1"/>
    </source>
</evidence>
<dbReference type="Proteomes" id="UP000275846">
    <property type="component" value="Unassembled WGS sequence"/>
</dbReference>
<evidence type="ECO:0000313" key="1">
    <source>
        <dbReference type="EMBL" id="VDL95048.1"/>
    </source>
</evidence>
<dbReference type="AlphaFoldDB" id="A0A183SWR5"/>
<dbReference type="OrthoDB" id="6313695at2759"/>
<name>A0A183SWR5_SCHSO</name>
<dbReference type="SUPFAM" id="SSF56219">
    <property type="entry name" value="DNase I-like"/>
    <property type="match status" value="1"/>
</dbReference>